<evidence type="ECO:0000313" key="1">
    <source>
        <dbReference type="EMBL" id="MPL74359.1"/>
    </source>
</evidence>
<protein>
    <submittedName>
        <fullName evidence="2">Uncharacterized protein</fullName>
    </submittedName>
</protein>
<sequence length="324" mass="34652">MKKFNKKFNKRLALISSVIIALIGLFLFAFAVDSGMGVLESLGLTASGVSYSVMAAVGNIGRVTDRDTSGAQIVSKLWIIALDQVDDAVAFPRPNASGEVGTVPLKAGEYMHYFEAIDDSLDDKSTGSKGDITTAVTNTFTFIMGGYRRALQKFMEEHAGDRFVIIYQMAADAQYYIIGNELKPMIFKAFDRTNNKESRSVSFTFENTSFLQAQKYTGAIIKEAPAALAANATNIAFTSSSQYVTSSANSAATTIATISGLAVADEGRIVEILGGGGANPTKIESIAAIVLKNDTTWTGKPGSRLTLKVLDSETLVEVSRIQTA</sequence>
<dbReference type="EMBL" id="VSSQ01000080">
    <property type="protein sequence ID" value="MPL74359.1"/>
    <property type="molecule type" value="Genomic_DNA"/>
</dbReference>
<organism evidence="2">
    <name type="scientific">bioreactor metagenome</name>
    <dbReference type="NCBI Taxonomy" id="1076179"/>
    <lineage>
        <taxon>unclassified sequences</taxon>
        <taxon>metagenomes</taxon>
        <taxon>ecological metagenomes</taxon>
    </lineage>
</organism>
<proteinExistence type="predicted"/>
<accession>A0A644U648</accession>
<evidence type="ECO:0000313" key="2">
    <source>
        <dbReference type="EMBL" id="MPL74420.1"/>
    </source>
</evidence>
<name>A0A644U648_9ZZZZ</name>
<dbReference type="EMBL" id="VSSQ01000080">
    <property type="protein sequence ID" value="MPL74420.1"/>
    <property type="molecule type" value="Genomic_DNA"/>
</dbReference>
<reference evidence="2" key="1">
    <citation type="submission" date="2019-08" db="EMBL/GenBank/DDBJ databases">
        <authorList>
            <person name="Kucharzyk K."/>
            <person name="Murdoch R.W."/>
            <person name="Higgins S."/>
            <person name="Loffler F."/>
        </authorList>
    </citation>
    <scope>NUCLEOTIDE SEQUENCE</scope>
</reference>
<dbReference type="AlphaFoldDB" id="A0A644U648"/>
<comment type="caution">
    <text evidence="2">The sequence shown here is derived from an EMBL/GenBank/DDBJ whole genome shotgun (WGS) entry which is preliminary data.</text>
</comment>
<gene>
    <name evidence="1" type="ORF">SDC9_20170</name>
    <name evidence="2" type="ORF">SDC9_20231</name>
</gene>